<dbReference type="InterPro" id="IPR036640">
    <property type="entry name" value="ABC1_TM_sf"/>
</dbReference>
<dbReference type="SMART" id="SM00382">
    <property type="entry name" value="AAA"/>
    <property type="match status" value="1"/>
</dbReference>
<dbReference type="GO" id="GO:0015421">
    <property type="term" value="F:ABC-type oligopeptide transporter activity"/>
    <property type="evidence" value="ECO:0007669"/>
    <property type="project" value="TreeGrafter"/>
</dbReference>
<dbReference type="PROSITE" id="PS00211">
    <property type="entry name" value="ABC_TRANSPORTER_1"/>
    <property type="match status" value="1"/>
</dbReference>
<feature type="domain" description="ABC transmembrane type-1" evidence="10">
    <location>
        <begin position="31"/>
        <end position="313"/>
    </location>
</feature>
<feature type="transmembrane region" description="Helical" evidence="8">
    <location>
        <begin position="282"/>
        <end position="298"/>
    </location>
</feature>
<dbReference type="RefSeq" id="WP_162446055.1">
    <property type="nucleotide sequence ID" value="NZ_CP048222.1"/>
</dbReference>
<name>A0A6C0GR85_9BACT</name>
<feature type="transmembrane region" description="Helical" evidence="8">
    <location>
        <begin position="67"/>
        <end position="87"/>
    </location>
</feature>
<dbReference type="SUPFAM" id="SSF52540">
    <property type="entry name" value="P-loop containing nucleoside triphosphate hydrolases"/>
    <property type="match status" value="1"/>
</dbReference>
<dbReference type="PANTHER" id="PTHR43394">
    <property type="entry name" value="ATP-DEPENDENT PERMEASE MDL1, MITOCHONDRIAL"/>
    <property type="match status" value="1"/>
</dbReference>
<dbReference type="InterPro" id="IPR039421">
    <property type="entry name" value="Type_1_exporter"/>
</dbReference>
<dbReference type="KEGG" id="rhoz:GXP67_27210"/>
<dbReference type="Gene3D" id="1.20.1560.10">
    <property type="entry name" value="ABC transporter type 1, transmembrane domain"/>
    <property type="match status" value="1"/>
</dbReference>
<keyword evidence="5 11" id="KW-0067">ATP-binding</keyword>
<dbReference type="Pfam" id="PF00005">
    <property type="entry name" value="ABC_tran"/>
    <property type="match status" value="1"/>
</dbReference>
<dbReference type="InterPro" id="IPR003439">
    <property type="entry name" value="ABC_transporter-like_ATP-bd"/>
</dbReference>
<evidence type="ECO:0000259" key="9">
    <source>
        <dbReference type="PROSITE" id="PS50893"/>
    </source>
</evidence>
<feature type="domain" description="ABC transporter" evidence="9">
    <location>
        <begin position="346"/>
        <end position="580"/>
    </location>
</feature>
<dbReference type="PROSITE" id="PS50929">
    <property type="entry name" value="ABC_TM1F"/>
    <property type="match status" value="1"/>
</dbReference>
<dbReference type="GO" id="GO:0005886">
    <property type="term" value="C:plasma membrane"/>
    <property type="evidence" value="ECO:0007669"/>
    <property type="project" value="UniProtKB-SubCell"/>
</dbReference>
<feature type="transmembrane region" description="Helical" evidence="8">
    <location>
        <begin position="248"/>
        <end position="270"/>
    </location>
</feature>
<protein>
    <submittedName>
        <fullName evidence="11">ABC transporter ATP-binding protein</fullName>
    </submittedName>
</protein>
<dbReference type="Gene3D" id="3.40.50.300">
    <property type="entry name" value="P-loop containing nucleotide triphosphate hydrolases"/>
    <property type="match status" value="1"/>
</dbReference>
<dbReference type="SUPFAM" id="SSF90123">
    <property type="entry name" value="ABC transporter transmembrane region"/>
    <property type="match status" value="1"/>
</dbReference>
<dbReference type="Pfam" id="PF00664">
    <property type="entry name" value="ABC_membrane"/>
    <property type="match status" value="1"/>
</dbReference>
<dbReference type="InterPro" id="IPR027417">
    <property type="entry name" value="P-loop_NTPase"/>
</dbReference>
<evidence type="ECO:0000256" key="1">
    <source>
        <dbReference type="ARBA" id="ARBA00004651"/>
    </source>
</evidence>
<dbReference type="EMBL" id="CP048222">
    <property type="protein sequence ID" value="QHT70072.1"/>
    <property type="molecule type" value="Genomic_DNA"/>
</dbReference>
<dbReference type="PANTHER" id="PTHR43394:SF1">
    <property type="entry name" value="ATP-BINDING CASSETTE SUB-FAMILY B MEMBER 10, MITOCHONDRIAL"/>
    <property type="match status" value="1"/>
</dbReference>
<feature type="transmembrane region" description="Helical" evidence="8">
    <location>
        <begin position="170"/>
        <end position="188"/>
    </location>
</feature>
<sequence>MNQEQKSGKIFDVVVIKRLFVFMKPYTRQFVLLIFLIILLAALVPATPLLIQYTIDNYIVQANYSGLHIMVAVMIGLLLIQSVMQYYNTYLSGWLGQHIIRDIRIALYKHLLQLRLKFYDNTPIGRLVTRTISDIETLSDVFSEGLAAIAGDILQLIVILAVMFSIDWRLTLISLCMLPLLLLSTYIFKEKIKDSFNEVRTAVSNLNSFVQEHITGMSIVQIFNSEQAEFKKFNEINREHKRANLKSVLYYSVYYPVAEVISAACTGLLVWYGARGILNEDITAGTLTAFIMFISMFFRPIRMIADRFNTLQLGIVSTDRILKLLDSKEFITNEGSFRPTDMKGEVKFEHVWFAYNNEEYVLKDISLHVKAGETLALVGATGAGKSSVINLLSRFYEINKGHIYIDNVDLQEYELNALRDKIGVVLQDVFLFSDTIMQNITLGNPAITREKVLEAAELVGARKFIERLPDGFDYNVMERGATLSVGQRQLISFVRAMVYDPKIIVLDEATSSVDTETEEMIQQAIEKLMRGRTSIVIAHRLSTIQKANKIIVLDKGEIKEQGTHEELLAKEGFYTQLYRMQYKEVV</sequence>
<evidence type="ECO:0000256" key="8">
    <source>
        <dbReference type="SAM" id="Phobius"/>
    </source>
</evidence>
<feature type="transmembrane region" description="Helical" evidence="8">
    <location>
        <begin position="145"/>
        <end position="164"/>
    </location>
</feature>
<proteinExistence type="predicted"/>
<keyword evidence="2" id="KW-0813">Transport</keyword>
<organism evidence="11 12">
    <name type="scientific">Rhodocytophaga rosea</name>
    <dbReference type="NCBI Taxonomy" id="2704465"/>
    <lineage>
        <taxon>Bacteria</taxon>
        <taxon>Pseudomonadati</taxon>
        <taxon>Bacteroidota</taxon>
        <taxon>Cytophagia</taxon>
        <taxon>Cytophagales</taxon>
        <taxon>Rhodocytophagaceae</taxon>
        <taxon>Rhodocytophaga</taxon>
    </lineage>
</organism>
<dbReference type="InterPro" id="IPR011527">
    <property type="entry name" value="ABC1_TM_dom"/>
</dbReference>
<keyword evidence="7 8" id="KW-0472">Membrane</keyword>
<dbReference type="Proteomes" id="UP000480178">
    <property type="component" value="Chromosome"/>
</dbReference>
<dbReference type="PROSITE" id="PS50893">
    <property type="entry name" value="ABC_TRANSPORTER_2"/>
    <property type="match status" value="1"/>
</dbReference>
<accession>A0A6C0GR85</accession>
<dbReference type="AlphaFoldDB" id="A0A6C0GR85"/>
<reference evidence="11 12" key="1">
    <citation type="submission" date="2020-01" db="EMBL/GenBank/DDBJ databases">
        <authorList>
            <person name="Kim M.K."/>
        </authorList>
    </citation>
    <scope>NUCLEOTIDE SEQUENCE [LARGE SCALE GENOMIC DNA]</scope>
    <source>
        <strain evidence="11 12">172606-1</strain>
    </source>
</reference>
<dbReference type="InterPro" id="IPR017871">
    <property type="entry name" value="ABC_transporter-like_CS"/>
</dbReference>
<evidence type="ECO:0000259" key="10">
    <source>
        <dbReference type="PROSITE" id="PS50929"/>
    </source>
</evidence>
<gene>
    <name evidence="11" type="ORF">GXP67_27210</name>
</gene>
<evidence type="ECO:0000256" key="2">
    <source>
        <dbReference type="ARBA" id="ARBA00022448"/>
    </source>
</evidence>
<keyword evidence="12" id="KW-1185">Reference proteome</keyword>
<evidence type="ECO:0000256" key="7">
    <source>
        <dbReference type="ARBA" id="ARBA00023136"/>
    </source>
</evidence>
<comment type="subcellular location">
    <subcellularLocation>
        <location evidence="1">Cell membrane</location>
        <topology evidence="1">Multi-pass membrane protein</topology>
    </subcellularLocation>
</comment>
<feature type="transmembrane region" description="Helical" evidence="8">
    <location>
        <begin position="30"/>
        <end position="55"/>
    </location>
</feature>
<keyword evidence="4" id="KW-0547">Nucleotide-binding</keyword>
<evidence type="ECO:0000256" key="5">
    <source>
        <dbReference type="ARBA" id="ARBA00022840"/>
    </source>
</evidence>
<evidence type="ECO:0000256" key="4">
    <source>
        <dbReference type="ARBA" id="ARBA00022741"/>
    </source>
</evidence>
<dbReference type="FunFam" id="3.40.50.300:FF:000287">
    <property type="entry name" value="Multidrug ABC transporter ATP-binding protein"/>
    <property type="match status" value="1"/>
</dbReference>
<dbReference type="GO" id="GO:0016887">
    <property type="term" value="F:ATP hydrolysis activity"/>
    <property type="evidence" value="ECO:0007669"/>
    <property type="project" value="InterPro"/>
</dbReference>
<keyword evidence="3 8" id="KW-0812">Transmembrane</keyword>
<dbReference type="CDD" id="cd18544">
    <property type="entry name" value="ABC_6TM_TmrA_like"/>
    <property type="match status" value="1"/>
</dbReference>
<dbReference type="CDD" id="cd03254">
    <property type="entry name" value="ABCC_Glucan_exporter_like"/>
    <property type="match status" value="1"/>
</dbReference>
<evidence type="ECO:0000313" key="11">
    <source>
        <dbReference type="EMBL" id="QHT70072.1"/>
    </source>
</evidence>
<keyword evidence="6 8" id="KW-1133">Transmembrane helix</keyword>
<evidence type="ECO:0000256" key="6">
    <source>
        <dbReference type="ARBA" id="ARBA00022989"/>
    </source>
</evidence>
<evidence type="ECO:0000256" key="3">
    <source>
        <dbReference type="ARBA" id="ARBA00022692"/>
    </source>
</evidence>
<dbReference type="InterPro" id="IPR003593">
    <property type="entry name" value="AAA+_ATPase"/>
</dbReference>
<evidence type="ECO:0000313" key="12">
    <source>
        <dbReference type="Proteomes" id="UP000480178"/>
    </source>
</evidence>
<dbReference type="GO" id="GO:0005524">
    <property type="term" value="F:ATP binding"/>
    <property type="evidence" value="ECO:0007669"/>
    <property type="project" value="UniProtKB-KW"/>
</dbReference>